<evidence type="ECO:0000313" key="2">
    <source>
        <dbReference type="WBParaSite" id="JU765_v2.g12523.t1"/>
    </source>
</evidence>
<dbReference type="WBParaSite" id="JU765_v2.g12523.t1">
    <property type="protein sequence ID" value="JU765_v2.g12523.t1"/>
    <property type="gene ID" value="JU765_v2.g12523"/>
</dbReference>
<proteinExistence type="predicted"/>
<protein>
    <submittedName>
        <fullName evidence="2">Uncharacterized protein</fullName>
    </submittedName>
</protein>
<accession>A0AC34Q3C1</accession>
<dbReference type="Proteomes" id="UP000887576">
    <property type="component" value="Unplaced"/>
</dbReference>
<name>A0AC34Q3C1_9BILA</name>
<evidence type="ECO:0000313" key="1">
    <source>
        <dbReference type="Proteomes" id="UP000887576"/>
    </source>
</evidence>
<organism evidence="1 2">
    <name type="scientific">Panagrolaimus sp. JU765</name>
    <dbReference type="NCBI Taxonomy" id="591449"/>
    <lineage>
        <taxon>Eukaryota</taxon>
        <taxon>Metazoa</taxon>
        <taxon>Ecdysozoa</taxon>
        <taxon>Nematoda</taxon>
        <taxon>Chromadorea</taxon>
        <taxon>Rhabditida</taxon>
        <taxon>Tylenchina</taxon>
        <taxon>Panagrolaimomorpha</taxon>
        <taxon>Panagrolaimoidea</taxon>
        <taxon>Panagrolaimidae</taxon>
        <taxon>Panagrolaimus</taxon>
    </lineage>
</organism>
<sequence>MPKIPSSLLDIYANGGLRLGVVLQSTGNTISYDIVHFDGLFHIAENLLRLNKNWSVAYKEYFRVKRMVRHGSLVVFTALGAKQPYNDVSSFEIVGSCFYGSITKFGFNVCVDGRNGKLFSYCIGILECRSLPVWPHKVCKGIFRLEKDFMKKYKMILESLEFTDEVPCFFCRCRANYKRENYADVKKDVLTVYNILEKK</sequence>
<reference evidence="2" key="1">
    <citation type="submission" date="2022-11" db="UniProtKB">
        <authorList>
            <consortium name="WormBaseParasite"/>
        </authorList>
    </citation>
    <scope>IDENTIFICATION</scope>
</reference>